<comment type="cofactor">
    <cofactor evidence="1">
        <name>Zn(2+)</name>
        <dbReference type="ChEBI" id="CHEBI:29105"/>
    </cofactor>
</comment>
<dbReference type="PANTHER" id="PTHR43221">
    <property type="entry name" value="PROTEASE HTPX"/>
    <property type="match status" value="1"/>
</dbReference>
<dbReference type="GO" id="GO:0006508">
    <property type="term" value="P:proteolysis"/>
    <property type="evidence" value="ECO:0007669"/>
    <property type="project" value="UniProtKB-KW"/>
</dbReference>
<evidence type="ECO:0000256" key="11">
    <source>
        <dbReference type="ARBA" id="ARBA00023136"/>
    </source>
</evidence>
<keyword evidence="3" id="KW-1003">Cell membrane</keyword>
<keyword evidence="8" id="KW-0862">Zinc</keyword>
<dbReference type="CDD" id="cd07328">
    <property type="entry name" value="M48_Ste24p_like"/>
    <property type="match status" value="1"/>
</dbReference>
<dbReference type="GO" id="GO:0046872">
    <property type="term" value="F:metal ion binding"/>
    <property type="evidence" value="ECO:0007669"/>
    <property type="project" value="UniProtKB-KW"/>
</dbReference>
<feature type="transmembrane region" description="Helical" evidence="12">
    <location>
        <begin position="70"/>
        <end position="89"/>
    </location>
</feature>
<dbReference type="STRING" id="1458985.BJP34_19605"/>
<reference evidence="15" key="1">
    <citation type="submission" date="2016-10" db="EMBL/GenBank/DDBJ databases">
        <title>Comparative genomics uncovers the prolific and rare metabolic potential of the cyanobacterial genus Moorea.</title>
        <authorList>
            <person name="Leao T."/>
            <person name="Castelao G."/>
            <person name="Korobeynikov A."/>
            <person name="Monroe E.A."/>
            <person name="Podell S."/>
            <person name="Glukhov E."/>
            <person name="Allen E."/>
            <person name="Gerwick W.H."/>
            <person name="Gerwick L."/>
        </authorList>
    </citation>
    <scope>NUCLEOTIDE SEQUENCE [LARGE SCALE GENOMIC DNA]</scope>
    <source>
        <strain evidence="15">PAL-8-15-08-1</strain>
    </source>
</reference>
<dbReference type="PANTHER" id="PTHR43221:SF1">
    <property type="entry name" value="PROTEASE HTPX"/>
    <property type="match status" value="1"/>
</dbReference>
<keyword evidence="7" id="KW-0378">Hydrolase</keyword>
<evidence type="ECO:0000313" key="15">
    <source>
        <dbReference type="Proteomes" id="UP000177870"/>
    </source>
</evidence>
<dbReference type="GO" id="GO:0005886">
    <property type="term" value="C:plasma membrane"/>
    <property type="evidence" value="ECO:0007669"/>
    <property type="project" value="UniProtKB-SubCell"/>
</dbReference>
<dbReference type="SUPFAM" id="SSF48452">
    <property type="entry name" value="TPR-like"/>
    <property type="match status" value="1"/>
</dbReference>
<keyword evidence="5 12" id="KW-0812">Transmembrane</keyword>
<keyword evidence="9 12" id="KW-1133">Transmembrane helix</keyword>
<dbReference type="AlphaFoldDB" id="A0A1D8TUL2"/>
<organism evidence="14 15">
    <name type="scientific">Moorena producens PAL-8-15-08-1</name>
    <dbReference type="NCBI Taxonomy" id="1458985"/>
    <lineage>
        <taxon>Bacteria</taxon>
        <taxon>Bacillati</taxon>
        <taxon>Cyanobacteriota</taxon>
        <taxon>Cyanophyceae</taxon>
        <taxon>Coleofasciculales</taxon>
        <taxon>Coleofasciculaceae</taxon>
        <taxon>Moorena</taxon>
    </lineage>
</organism>
<evidence type="ECO:0000256" key="5">
    <source>
        <dbReference type="ARBA" id="ARBA00022692"/>
    </source>
</evidence>
<keyword evidence="6" id="KW-0479">Metal-binding</keyword>
<evidence type="ECO:0000256" key="2">
    <source>
        <dbReference type="ARBA" id="ARBA00004651"/>
    </source>
</evidence>
<keyword evidence="4" id="KW-0645">Protease</keyword>
<proteinExistence type="predicted"/>
<dbReference type="KEGG" id="mpro:BJP34_19605"/>
<feature type="domain" description="Peptidase M48" evidence="13">
    <location>
        <begin position="147"/>
        <end position="335"/>
    </location>
</feature>
<dbReference type="GO" id="GO:0004222">
    <property type="term" value="F:metalloendopeptidase activity"/>
    <property type="evidence" value="ECO:0007669"/>
    <property type="project" value="InterPro"/>
</dbReference>
<keyword evidence="10" id="KW-0482">Metalloprotease</keyword>
<evidence type="ECO:0000256" key="3">
    <source>
        <dbReference type="ARBA" id="ARBA00022475"/>
    </source>
</evidence>
<accession>A0A1D8TUL2</accession>
<evidence type="ECO:0000256" key="9">
    <source>
        <dbReference type="ARBA" id="ARBA00022989"/>
    </source>
</evidence>
<evidence type="ECO:0000256" key="7">
    <source>
        <dbReference type="ARBA" id="ARBA00022801"/>
    </source>
</evidence>
<comment type="subcellular location">
    <subcellularLocation>
        <location evidence="2">Cell membrane</location>
        <topology evidence="2">Multi-pass membrane protein</topology>
    </subcellularLocation>
</comment>
<dbReference type="RefSeq" id="WP_070393792.1">
    <property type="nucleotide sequence ID" value="NZ_CP017599.1"/>
</dbReference>
<name>A0A1D8TUL2_9CYAN</name>
<evidence type="ECO:0000256" key="12">
    <source>
        <dbReference type="SAM" id="Phobius"/>
    </source>
</evidence>
<evidence type="ECO:0000313" key="14">
    <source>
        <dbReference type="EMBL" id="AOX01350.1"/>
    </source>
</evidence>
<gene>
    <name evidence="14" type="ORF">BJP34_19605</name>
</gene>
<dbReference type="InterPro" id="IPR050083">
    <property type="entry name" value="HtpX_protease"/>
</dbReference>
<evidence type="ECO:0000256" key="4">
    <source>
        <dbReference type="ARBA" id="ARBA00022670"/>
    </source>
</evidence>
<keyword evidence="11 12" id="KW-0472">Membrane</keyword>
<dbReference type="Pfam" id="PF01435">
    <property type="entry name" value="Peptidase_M48"/>
    <property type="match status" value="1"/>
</dbReference>
<dbReference type="EMBL" id="CP017599">
    <property type="protein sequence ID" value="AOX01350.1"/>
    <property type="molecule type" value="Genomic_DNA"/>
</dbReference>
<dbReference type="Gene3D" id="3.30.2010.10">
    <property type="entry name" value="Metalloproteases ('zincins'), catalytic domain"/>
    <property type="match status" value="1"/>
</dbReference>
<sequence length="638" mass="72603">MTNEDFDTLVKKLEDYAQRYPDNYKLRVGLLAALGYAYIFLVLAGLLGVLGLVVLLIYYSGRINRGMVQLIIVLLVPAWMIMRSLWVSFPPPQGLKLKRQQVPKLFALIDELTKALKAPSFHHVLLTSEFNAAVVQIPRLGLLGWQENYLILGLPLLQALSPRQFRAVLAHELGHLSGKHSSFAGWIYRLRRTWEQIWQQLQKSQHAGATVLFHGFFNWYSPFFNAYSFVLARANEYEADRCAAELAGSQHVAEALLSVQVKAQYLEQSFWNDIYQKAQHQPNPPQTPLQDLAQALSSPIEPNQQQQWIRSALMSQTHHADTHPCLLERLKALKYPFNPPPSLPILVKVTAAEEFLGKALLPLTQELERQWHITINYQWRQNYTQAQAIRQSLEALEAKAAHSPLTVEEAWHRARWTLDLVGTQEAIPLLKSVLTRQADHVSANYLLGQILIAQDNEAGIDYLEQAMARDPDSVLSGTQSIYGFLRRQGRDAEADRYRQRAAKHHELITLAHEERSGFSHGDRFQPHGLSADVEAALQQQLAGYPEIKEAYLVRKIVLIFPDNPYYILGVSRQRHFLESNSSSKDQQLIDRLADELECPGQTWITILNSTNKSLKKALRKTAISPIYQTLVNQTLITN</sequence>
<evidence type="ECO:0000256" key="1">
    <source>
        <dbReference type="ARBA" id="ARBA00001947"/>
    </source>
</evidence>
<dbReference type="Gene3D" id="1.25.40.10">
    <property type="entry name" value="Tetratricopeptide repeat domain"/>
    <property type="match status" value="1"/>
</dbReference>
<feature type="transmembrane region" description="Helical" evidence="12">
    <location>
        <begin position="36"/>
        <end position="58"/>
    </location>
</feature>
<evidence type="ECO:0000259" key="13">
    <source>
        <dbReference type="Pfam" id="PF01435"/>
    </source>
</evidence>
<dbReference type="InterPro" id="IPR001915">
    <property type="entry name" value="Peptidase_M48"/>
</dbReference>
<protein>
    <recommendedName>
        <fullName evidence="13">Peptidase M48 domain-containing protein</fullName>
    </recommendedName>
</protein>
<dbReference type="OrthoDB" id="9789270at2"/>
<dbReference type="Proteomes" id="UP000177870">
    <property type="component" value="Chromosome"/>
</dbReference>
<evidence type="ECO:0000256" key="6">
    <source>
        <dbReference type="ARBA" id="ARBA00022723"/>
    </source>
</evidence>
<dbReference type="InterPro" id="IPR011990">
    <property type="entry name" value="TPR-like_helical_dom_sf"/>
</dbReference>
<evidence type="ECO:0000256" key="10">
    <source>
        <dbReference type="ARBA" id="ARBA00023049"/>
    </source>
</evidence>
<evidence type="ECO:0000256" key="8">
    <source>
        <dbReference type="ARBA" id="ARBA00022833"/>
    </source>
</evidence>